<protein>
    <submittedName>
        <fullName evidence="2">DUF1876 domain-containing protein</fullName>
    </submittedName>
</protein>
<dbReference type="Proteomes" id="UP000283128">
    <property type="component" value="Unassembled WGS sequence"/>
</dbReference>
<feature type="region of interest" description="Disordered" evidence="1">
    <location>
        <begin position="28"/>
        <end position="47"/>
    </location>
</feature>
<name>A0A437PLH0_9ACTN</name>
<keyword evidence="3" id="KW-1185">Reference proteome</keyword>
<comment type="caution">
    <text evidence="2">The sequence shown here is derived from an EMBL/GenBank/DDBJ whole genome shotgun (WGS) entry which is preliminary data.</text>
</comment>
<dbReference type="EMBL" id="RZYA01000009">
    <property type="protein sequence ID" value="RVU22874.1"/>
    <property type="molecule type" value="Genomic_DNA"/>
</dbReference>
<reference evidence="2 3" key="1">
    <citation type="submission" date="2019-01" db="EMBL/GenBank/DDBJ databases">
        <title>Genome sequences of Streptomyces and Rhizobium isolates collected from root and soil.</title>
        <authorList>
            <person name="Chhettri S."/>
            <person name="Sevigny J.L."/>
            <person name="Sen A."/>
            <person name="Ennis N."/>
            <person name="Tisa L."/>
        </authorList>
    </citation>
    <scope>NUCLEOTIDE SEQUENCE [LARGE SCALE GENOMIC DNA]</scope>
    <source>
        <strain evidence="2 3">San01</strain>
    </source>
</reference>
<sequence length="98" mass="10770">MSHAAEWKVRLYLTEEDRTTKARVEVDTGKNKLTGHGSARCAPQDRDVPAIGDELAAGRAMENLAEQLKRTAFGDMQAMGSSPSHEESLKPYAGWLEP</sequence>
<feature type="region of interest" description="Disordered" evidence="1">
    <location>
        <begin position="76"/>
        <end position="98"/>
    </location>
</feature>
<evidence type="ECO:0000256" key="1">
    <source>
        <dbReference type="SAM" id="MobiDB-lite"/>
    </source>
</evidence>
<dbReference type="InterPro" id="IPR038070">
    <property type="entry name" value="Rv2632c-like_sf"/>
</dbReference>
<dbReference type="SUPFAM" id="SSF143212">
    <property type="entry name" value="Rv2632c-like"/>
    <property type="match status" value="1"/>
</dbReference>
<organism evidence="2 3">
    <name type="scientific">Streptomyces antnestii</name>
    <dbReference type="NCBI Taxonomy" id="2494256"/>
    <lineage>
        <taxon>Bacteria</taxon>
        <taxon>Bacillati</taxon>
        <taxon>Actinomycetota</taxon>
        <taxon>Actinomycetes</taxon>
        <taxon>Kitasatosporales</taxon>
        <taxon>Streptomycetaceae</taxon>
        <taxon>Streptomyces</taxon>
    </lineage>
</organism>
<dbReference type="InterPro" id="IPR015057">
    <property type="entry name" value="Rv2632c-like"/>
</dbReference>
<dbReference type="Pfam" id="PF08962">
    <property type="entry name" value="Rv2632c-like"/>
    <property type="match status" value="1"/>
</dbReference>
<evidence type="ECO:0000313" key="3">
    <source>
        <dbReference type="Proteomes" id="UP000283128"/>
    </source>
</evidence>
<proteinExistence type="predicted"/>
<evidence type="ECO:0000313" key="2">
    <source>
        <dbReference type="EMBL" id="RVU22874.1"/>
    </source>
</evidence>
<dbReference type="Gene3D" id="3.30.160.240">
    <property type="entry name" value="Rv1738"/>
    <property type="match status" value="1"/>
</dbReference>
<accession>A0A437PLH0</accession>
<dbReference type="OrthoDB" id="4828144at2"/>
<gene>
    <name evidence="2" type="ORF">EOT10_20580</name>
</gene>
<dbReference type="AlphaFoldDB" id="A0A437PLH0"/>
<dbReference type="RefSeq" id="WP_127829720.1">
    <property type="nucleotide sequence ID" value="NZ_RZYA01000009.1"/>
</dbReference>